<dbReference type="GO" id="GO:0004425">
    <property type="term" value="F:indole-3-glycerol-phosphate synthase activity"/>
    <property type="evidence" value="ECO:0007669"/>
    <property type="project" value="UniProtKB-UniRule"/>
</dbReference>
<comment type="similarity">
    <text evidence="3 9">Belongs to the TrpC family.</text>
</comment>
<dbReference type="GO" id="GO:0000162">
    <property type="term" value="P:L-tryptophan biosynthetic process"/>
    <property type="evidence" value="ECO:0007669"/>
    <property type="project" value="UniProtKB-UniRule"/>
</dbReference>
<dbReference type="InterPro" id="IPR013798">
    <property type="entry name" value="Indole-3-glycerol_P_synth_dom"/>
</dbReference>
<evidence type="ECO:0000256" key="6">
    <source>
        <dbReference type="ARBA" id="ARBA00022822"/>
    </source>
</evidence>
<dbReference type="HAMAP" id="MF_00134_A">
    <property type="entry name" value="IGPS_A"/>
    <property type="match status" value="1"/>
</dbReference>
<dbReference type="AlphaFoldDB" id="A0A0P6WNS9"/>
<dbReference type="InterPro" id="IPR045186">
    <property type="entry name" value="Indole-3-glycerol_P_synth"/>
</dbReference>
<dbReference type="SUPFAM" id="SSF51366">
    <property type="entry name" value="Ribulose-phoshate binding barrel"/>
    <property type="match status" value="1"/>
</dbReference>
<comment type="caution">
    <text evidence="11">The sequence shown here is derived from an EMBL/GenBank/DDBJ whole genome shotgun (WGS) entry which is preliminary data.</text>
</comment>
<gene>
    <name evidence="9" type="primary">trpC</name>
    <name evidence="11" type="ORF">AM506_19470</name>
</gene>
<dbReference type="NCBIfam" id="NF001371">
    <property type="entry name" value="PRK00278.1-3"/>
    <property type="match status" value="1"/>
</dbReference>
<accession>A0A0P6WNS9</accession>
<name>A0A0P6WNS9_9BACI</name>
<dbReference type="PATRIC" id="fig|218284.4.peg.2442"/>
<dbReference type="HAMAP" id="MF_00134_B">
    <property type="entry name" value="IGPS_B"/>
    <property type="match status" value="1"/>
</dbReference>
<dbReference type="NCBIfam" id="NF001377">
    <property type="entry name" value="PRK00278.2-4"/>
    <property type="match status" value="1"/>
</dbReference>
<evidence type="ECO:0000256" key="9">
    <source>
        <dbReference type="HAMAP-Rule" id="MF_00134"/>
    </source>
</evidence>
<dbReference type="OrthoDB" id="9804217at2"/>
<keyword evidence="8 9" id="KW-0456">Lyase</keyword>
<dbReference type="PANTHER" id="PTHR22854">
    <property type="entry name" value="TRYPTOPHAN BIOSYNTHESIS PROTEIN"/>
    <property type="match status" value="1"/>
</dbReference>
<evidence type="ECO:0000313" key="12">
    <source>
        <dbReference type="Proteomes" id="UP000050398"/>
    </source>
</evidence>
<protein>
    <recommendedName>
        <fullName evidence="9">Indole-3-glycerol phosphate synthase</fullName>
        <shortName evidence="9">IGPS</shortName>
        <ecNumber evidence="9">4.1.1.48</ecNumber>
    </recommendedName>
</protein>
<dbReference type="FunFam" id="3.20.20.70:FF:000024">
    <property type="entry name" value="Indole-3-glycerol phosphate synthase"/>
    <property type="match status" value="1"/>
</dbReference>
<evidence type="ECO:0000313" key="11">
    <source>
        <dbReference type="EMBL" id="KPL57904.1"/>
    </source>
</evidence>
<sequence>MSTILDTILEKKKEEVKELKRNGYTSYQTGNIQVPSLYQSLKSAQTLQVIAEIKRASPSKGDIRTGVDPVKQAVAYEEAGACAISVLTDTPFFKGRMEDLANVRRAVSIPILCKDFIIDEIQIDRAKDAGADVILLIVAALKPPRLKELYSYASNLELEVLVEVHNEEEMVKALEVGATIIGVNNRNLKTFEVDLLITESLASMVKDREVVLISESGIKDEQDSGRVKDAGAQGILVGETLMKSNDPAATLSALQVKKGEMI</sequence>
<dbReference type="EMBL" id="LIXZ01000023">
    <property type="protein sequence ID" value="KPL57904.1"/>
    <property type="molecule type" value="Genomic_DNA"/>
</dbReference>
<dbReference type="Pfam" id="PF00218">
    <property type="entry name" value="IGPS"/>
    <property type="match status" value="1"/>
</dbReference>
<evidence type="ECO:0000256" key="2">
    <source>
        <dbReference type="ARBA" id="ARBA00004696"/>
    </source>
</evidence>
<evidence type="ECO:0000259" key="10">
    <source>
        <dbReference type="Pfam" id="PF00218"/>
    </source>
</evidence>
<evidence type="ECO:0000256" key="1">
    <source>
        <dbReference type="ARBA" id="ARBA00001633"/>
    </source>
</evidence>
<keyword evidence="5 9" id="KW-0210">Decarboxylase</keyword>
<dbReference type="CDD" id="cd00331">
    <property type="entry name" value="IGPS"/>
    <property type="match status" value="1"/>
</dbReference>
<keyword evidence="6 9" id="KW-0822">Tryptophan biosynthesis</keyword>
<dbReference type="InterPro" id="IPR001468">
    <property type="entry name" value="Indole-3-GlycerolPSynthase_CS"/>
</dbReference>
<feature type="domain" description="Indole-3-glycerol phosphate synthase" evidence="10">
    <location>
        <begin position="5"/>
        <end position="253"/>
    </location>
</feature>
<keyword evidence="7 9" id="KW-0057">Aromatic amino acid biosynthesis</keyword>
<evidence type="ECO:0000256" key="4">
    <source>
        <dbReference type="ARBA" id="ARBA00022605"/>
    </source>
</evidence>
<dbReference type="RefSeq" id="WP_060674494.1">
    <property type="nucleotide sequence ID" value="NZ_LIXZ01000023.1"/>
</dbReference>
<evidence type="ECO:0000256" key="7">
    <source>
        <dbReference type="ARBA" id="ARBA00023141"/>
    </source>
</evidence>
<comment type="pathway">
    <text evidence="2 9">Amino-acid biosynthesis; L-tryptophan biosynthesis; L-tryptophan from chorismate: step 4/5.</text>
</comment>
<dbReference type="UniPathway" id="UPA00035">
    <property type="reaction ID" value="UER00043"/>
</dbReference>
<comment type="catalytic activity">
    <reaction evidence="1 9">
        <text>1-(2-carboxyphenylamino)-1-deoxy-D-ribulose 5-phosphate + H(+) = (1S,2R)-1-C-(indol-3-yl)glycerol 3-phosphate + CO2 + H2O</text>
        <dbReference type="Rhea" id="RHEA:23476"/>
        <dbReference type="ChEBI" id="CHEBI:15377"/>
        <dbReference type="ChEBI" id="CHEBI:15378"/>
        <dbReference type="ChEBI" id="CHEBI:16526"/>
        <dbReference type="ChEBI" id="CHEBI:58613"/>
        <dbReference type="ChEBI" id="CHEBI:58866"/>
        <dbReference type="EC" id="4.1.1.48"/>
    </reaction>
</comment>
<proteinExistence type="inferred from homology"/>
<dbReference type="InterPro" id="IPR011060">
    <property type="entry name" value="RibuloseP-bd_barrel"/>
</dbReference>
<dbReference type="PANTHER" id="PTHR22854:SF2">
    <property type="entry name" value="INDOLE-3-GLYCEROL-PHOSPHATE SYNTHASE"/>
    <property type="match status" value="1"/>
</dbReference>
<dbReference type="GO" id="GO:0004640">
    <property type="term" value="F:phosphoribosylanthranilate isomerase activity"/>
    <property type="evidence" value="ECO:0007669"/>
    <property type="project" value="TreeGrafter"/>
</dbReference>
<keyword evidence="4 9" id="KW-0028">Amino-acid biosynthesis</keyword>
<evidence type="ECO:0000256" key="8">
    <source>
        <dbReference type="ARBA" id="ARBA00023239"/>
    </source>
</evidence>
<dbReference type="EC" id="4.1.1.48" evidence="9"/>
<dbReference type="Gene3D" id="3.20.20.70">
    <property type="entry name" value="Aldolase class I"/>
    <property type="match status" value="1"/>
</dbReference>
<evidence type="ECO:0000256" key="5">
    <source>
        <dbReference type="ARBA" id="ARBA00022793"/>
    </source>
</evidence>
<dbReference type="PROSITE" id="PS00614">
    <property type="entry name" value="IGPS"/>
    <property type="match status" value="1"/>
</dbReference>
<dbReference type="InterPro" id="IPR013785">
    <property type="entry name" value="Aldolase_TIM"/>
</dbReference>
<dbReference type="Proteomes" id="UP000050398">
    <property type="component" value="Unassembled WGS sequence"/>
</dbReference>
<evidence type="ECO:0000256" key="3">
    <source>
        <dbReference type="ARBA" id="ARBA00008737"/>
    </source>
</evidence>
<organism evidence="11 12">
    <name type="scientific">Rossellomorea vietnamensis</name>
    <dbReference type="NCBI Taxonomy" id="218284"/>
    <lineage>
        <taxon>Bacteria</taxon>
        <taxon>Bacillati</taxon>
        <taxon>Bacillota</taxon>
        <taxon>Bacilli</taxon>
        <taxon>Bacillales</taxon>
        <taxon>Bacillaceae</taxon>
        <taxon>Rossellomorea</taxon>
    </lineage>
</organism>
<reference evidence="11 12" key="1">
    <citation type="submission" date="2015-08" db="EMBL/GenBank/DDBJ databases">
        <title>Draft Genome Sequence of Bacillus vietnamensis UCD-SED5.</title>
        <authorList>
            <person name="Lee R.D."/>
            <person name="Jospin G."/>
            <person name="Lang J.M."/>
            <person name="Coil D.A."/>
            <person name="Eisen J.A."/>
        </authorList>
    </citation>
    <scope>NUCLEOTIDE SEQUENCE [LARGE SCALE GENOMIC DNA]</scope>
    <source>
        <strain evidence="11 12">UCD-SED5</strain>
    </source>
</reference>